<name>A0A542E175_9MICO</name>
<dbReference type="OrthoDB" id="4096625at2"/>
<evidence type="ECO:0008006" key="4">
    <source>
        <dbReference type="Google" id="ProtNLM"/>
    </source>
</evidence>
<dbReference type="EMBL" id="VFMN01000001">
    <property type="protein sequence ID" value="TQJ09093.1"/>
    <property type="molecule type" value="Genomic_DNA"/>
</dbReference>
<feature type="chain" id="PRO_5022157789" description="Secreted protein" evidence="1">
    <location>
        <begin position="30"/>
        <end position="285"/>
    </location>
</feature>
<proteinExistence type="predicted"/>
<dbReference type="RefSeq" id="WP_141848517.1">
    <property type="nucleotide sequence ID" value="NZ_BAAAPR010000005.1"/>
</dbReference>
<sequence>MTRFRRAARVSAVLLAVVPLAVSAGPAVAAPATPSGGAPITRYASVASVPLVAAPFAQTTGSVACPAGTHVLGGGAVLSLSDLSLDLAGSVPLPGGAGWQARVSNRTGGGWEFAVFAICASGIRGYRLSSNSVLNRAGTRTVLTATCPAGTVPLGGGGETRSSEAGASLGGIFPVDGGWRAVVTNRAVPHPQARAVAVCGEAPSGYVVVQGPRQVAPAGSSTLGAIRCPAGLGYLAGGVRVWPASPDVTVSGTFPQDDRWRVEVASSSDGASSLHPSVVCATVPA</sequence>
<dbReference type="Proteomes" id="UP000317893">
    <property type="component" value="Unassembled WGS sequence"/>
</dbReference>
<protein>
    <recommendedName>
        <fullName evidence="4">Secreted protein</fullName>
    </recommendedName>
</protein>
<organism evidence="2 3">
    <name type="scientific">Lapillicoccus jejuensis</name>
    <dbReference type="NCBI Taxonomy" id="402171"/>
    <lineage>
        <taxon>Bacteria</taxon>
        <taxon>Bacillati</taxon>
        <taxon>Actinomycetota</taxon>
        <taxon>Actinomycetes</taxon>
        <taxon>Micrococcales</taxon>
        <taxon>Intrasporangiaceae</taxon>
        <taxon>Lapillicoccus</taxon>
    </lineage>
</organism>
<feature type="signal peptide" evidence="1">
    <location>
        <begin position="1"/>
        <end position="29"/>
    </location>
</feature>
<accession>A0A542E175</accession>
<evidence type="ECO:0000313" key="2">
    <source>
        <dbReference type="EMBL" id="TQJ09093.1"/>
    </source>
</evidence>
<gene>
    <name evidence="2" type="ORF">FB458_2199</name>
</gene>
<keyword evidence="1" id="KW-0732">Signal</keyword>
<comment type="caution">
    <text evidence="2">The sequence shown here is derived from an EMBL/GenBank/DDBJ whole genome shotgun (WGS) entry which is preliminary data.</text>
</comment>
<dbReference type="AlphaFoldDB" id="A0A542E175"/>
<evidence type="ECO:0000256" key="1">
    <source>
        <dbReference type="SAM" id="SignalP"/>
    </source>
</evidence>
<reference evidence="2 3" key="1">
    <citation type="submission" date="2019-06" db="EMBL/GenBank/DDBJ databases">
        <title>Sequencing the genomes of 1000 actinobacteria strains.</title>
        <authorList>
            <person name="Klenk H.-P."/>
        </authorList>
    </citation>
    <scope>NUCLEOTIDE SEQUENCE [LARGE SCALE GENOMIC DNA]</scope>
    <source>
        <strain evidence="2 3">DSM 18607</strain>
    </source>
</reference>
<evidence type="ECO:0000313" key="3">
    <source>
        <dbReference type="Proteomes" id="UP000317893"/>
    </source>
</evidence>
<keyword evidence="3" id="KW-1185">Reference proteome</keyword>